<evidence type="ECO:0000313" key="3">
    <source>
        <dbReference type="Proteomes" id="UP000050783"/>
    </source>
</evidence>
<dbReference type="PANTHER" id="PTHR10412">
    <property type="entry name" value="MANNOSYL-OLIGOSACCHARIDE GLUCOSIDASE"/>
    <property type="match status" value="1"/>
</dbReference>
<name>A0A0P1EEH3_9RHOB</name>
<dbReference type="InterPro" id="IPR004888">
    <property type="entry name" value="Glycoside_hydrolase_63"/>
</dbReference>
<dbReference type="GeneID" id="55493215"/>
<dbReference type="Pfam" id="PF22422">
    <property type="entry name" value="MGH1-like_GH"/>
    <property type="match status" value="1"/>
</dbReference>
<sequence>MNQHTNPDREARNILIANDRGGYTIPTEGLYPYQWNWDSAIAALGFAQFDLDRAWTEIETLFTGQWEDGMVPHILFHQQDEGYFPGPDVWGCNGPIPSSGIIQPPIAATMARKIWEQDTAFGDARMKELFPKLLAWHRWIMKWRLDEFGAVCTTHPWEAGRDNAPDWDNSMARMDASDVGEYQRRDTSHVNSDDRPTKFDYDRYIKLVQIGRDAGWDQQALLSLNPFRVADPTMTFTTLRAARDVLMISEKLELEAEGLSEDIEKLGSGARSLWNEDLGSFDSRDAHTGEMAESISNASYLCWYAGMESDQMLKGLKSVLETVPYPVPSYDPDMPKFDARRYWRGPTWAFMNMMIGFGLADMGHAQQAEQLRQKTAELISGYGFAEYFDPKTGSPAGGQAFTWTAAVWLHWAGRA</sequence>
<dbReference type="SUPFAM" id="SSF48208">
    <property type="entry name" value="Six-hairpin glycosidases"/>
    <property type="match status" value="1"/>
</dbReference>
<protein>
    <submittedName>
        <fullName evidence="2">Alpha-glucosidase</fullName>
    </submittedName>
</protein>
<dbReference type="InterPro" id="IPR012341">
    <property type="entry name" value="6hp_glycosidase-like_sf"/>
</dbReference>
<dbReference type="EMBL" id="CYPU01000038">
    <property type="protein sequence ID" value="CUH47819.1"/>
    <property type="molecule type" value="Genomic_DNA"/>
</dbReference>
<reference evidence="2 3" key="1">
    <citation type="submission" date="2015-09" db="EMBL/GenBank/DDBJ databases">
        <authorList>
            <consortium name="Swine Surveillance"/>
        </authorList>
    </citation>
    <scope>NUCLEOTIDE SEQUENCE [LARGE SCALE GENOMIC DNA]</scope>
    <source>
        <strain evidence="2 3">CECT 4292</strain>
    </source>
</reference>
<dbReference type="InterPro" id="IPR054491">
    <property type="entry name" value="MGH1-like_GH"/>
</dbReference>
<dbReference type="STRING" id="81569.RUM4293_03625"/>
<evidence type="ECO:0000259" key="1">
    <source>
        <dbReference type="Pfam" id="PF22422"/>
    </source>
</evidence>
<gene>
    <name evidence="2" type="ORF">RUA4292_01995</name>
</gene>
<dbReference type="PANTHER" id="PTHR10412:SF21">
    <property type="entry name" value="ALPHA,ALPHA-TREHALASE"/>
    <property type="match status" value="1"/>
</dbReference>
<evidence type="ECO:0000313" key="2">
    <source>
        <dbReference type="EMBL" id="CUH47819.1"/>
    </source>
</evidence>
<proteinExistence type="predicted"/>
<dbReference type="Proteomes" id="UP000050783">
    <property type="component" value="Unassembled WGS sequence"/>
</dbReference>
<feature type="domain" description="Mannosylglycerate hydrolase MGH1-like glycoside hydrolase" evidence="1">
    <location>
        <begin position="31"/>
        <end position="404"/>
    </location>
</feature>
<dbReference type="GO" id="GO:0009311">
    <property type="term" value="P:oligosaccharide metabolic process"/>
    <property type="evidence" value="ECO:0007669"/>
    <property type="project" value="InterPro"/>
</dbReference>
<accession>A0A0P1EEH3</accession>
<dbReference type="GO" id="GO:0004573">
    <property type="term" value="F:Glc3Man9GlcNAc2 oligosaccharide glucosidase activity"/>
    <property type="evidence" value="ECO:0007669"/>
    <property type="project" value="InterPro"/>
</dbReference>
<dbReference type="AlphaFoldDB" id="A0A0P1EEH3"/>
<dbReference type="InterPro" id="IPR008928">
    <property type="entry name" value="6-hairpin_glycosidase_sf"/>
</dbReference>
<dbReference type="RefSeq" id="WP_306346062.1">
    <property type="nucleotide sequence ID" value="NZ_CYPU01000038.1"/>
</dbReference>
<dbReference type="Gene3D" id="1.50.10.10">
    <property type="match status" value="1"/>
</dbReference>
<dbReference type="GO" id="GO:0006487">
    <property type="term" value="P:protein N-linked glycosylation"/>
    <property type="evidence" value="ECO:0007669"/>
    <property type="project" value="TreeGrafter"/>
</dbReference>
<organism evidence="2 3">
    <name type="scientific">Ruegeria atlantica</name>
    <dbReference type="NCBI Taxonomy" id="81569"/>
    <lineage>
        <taxon>Bacteria</taxon>
        <taxon>Pseudomonadati</taxon>
        <taxon>Pseudomonadota</taxon>
        <taxon>Alphaproteobacteria</taxon>
        <taxon>Rhodobacterales</taxon>
        <taxon>Roseobacteraceae</taxon>
        <taxon>Ruegeria</taxon>
    </lineage>
</organism>